<evidence type="ECO:0000313" key="2">
    <source>
        <dbReference type="EMBL" id="MER6434185.1"/>
    </source>
</evidence>
<evidence type="ECO:0000313" key="3">
    <source>
        <dbReference type="Proteomes" id="UP001470023"/>
    </source>
</evidence>
<gene>
    <name evidence="2" type="ORF">ABT272_41915</name>
</gene>
<feature type="region of interest" description="Disordered" evidence="1">
    <location>
        <begin position="49"/>
        <end position="73"/>
    </location>
</feature>
<sequence length="73" mass="7534">MAQNRKGYYRAGHYVKPSSASGKWKKPSTGVVVVAVLVAVAGWNTLFADESDDSGKTPAPQPSGSSAPAVSGR</sequence>
<protein>
    <submittedName>
        <fullName evidence="2">Uncharacterized protein</fullName>
    </submittedName>
</protein>
<name>A0ABV1UKD2_9ACTN</name>
<dbReference type="Proteomes" id="UP001470023">
    <property type="component" value="Unassembled WGS sequence"/>
</dbReference>
<reference evidence="2 3" key="1">
    <citation type="submission" date="2024-06" db="EMBL/GenBank/DDBJ databases">
        <title>The Natural Products Discovery Center: Release of the First 8490 Sequenced Strains for Exploring Actinobacteria Biosynthetic Diversity.</title>
        <authorList>
            <person name="Kalkreuter E."/>
            <person name="Kautsar S.A."/>
            <person name="Yang D."/>
            <person name="Bader C.D."/>
            <person name="Teijaro C.N."/>
            <person name="Fluegel L."/>
            <person name="Davis C.M."/>
            <person name="Simpson J.R."/>
            <person name="Lauterbach L."/>
            <person name="Steele A.D."/>
            <person name="Gui C."/>
            <person name="Meng S."/>
            <person name="Li G."/>
            <person name="Viehrig K."/>
            <person name="Ye F."/>
            <person name="Su P."/>
            <person name="Kiefer A.F."/>
            <person name="Nichols A."/>
            <person name="Cepeda A.J."/>
            <person name="Yan W."/>
            <person name="Fan B."/>
            <person name="Jiang Y."/>
            <person name="Adhikari A."/>
            <person name="Zheng C.-J."/>
            <person name="Schuster L."/>
            <person name="Cowan T.M."/>
            <person name="Smanski M.J."/>
            <person name="Chevrette M.G."/>
            <person name="De Carvalho L.P.S."/>
            <person name="Shen B."/>
        </authorList>
    </citation>
    <scope>NUCLEOTIDE SEQUENCE [LARGE SCALE GENOMIC DNA]</scope>
    <source>
        <strain evidence="2 3">NPDC001166</strain>
    </source>
</reference>
<proteinExistence type="predicted"/>
<feature type="compositionally biased region" description="Low complexity" evidence="1">
    <location>
        <begin position="62"/>
        <end position="73"/>
    </location>
</feature>
<dbReference type="RefSeq" id="WP_352066067.1">
    <property type="nucleotide sequence ID" value="NZ_JBEPAZ010000089.1"/>
</dbReference>
<organism evidence="2 3">
    <name type="scientific">Streptomyces sp. 900105245</name>
    <dbReference type="NCBI Taxonomy" id="3154379"/>
    <lineage>
        <taxon>Bacteria</taxon>
        <taxon>Bacillati</taxon>
        <taxon>Actinomycetota</taxon>
        <taxon>Actinomycetes</taxon>
        <taxon>Kitasatosporales</taxon>
        <taxon>Streptomycetaceae</taxon>
        <taxon>Streptomyces</taxon>
    </lineage>
</organism>
<comment type="caution">
    <text evidence="2">The sequence shown here is derived from an EMBL/GenBank/DDBJ whole genome shotgun (WGS) entry which is preliminary data.</text>
</comment>
<accession>A0ABV1UKD2</accession>
<keyword evidence="3" id="KW-1185">Reference proteome</keyword>
<evidence type="ECO:0000256" key="1">
    <source>
        <dbReference type="SAM" id="MobiDB-lite"/>
    </source>
</evidence>
<dbReference type="EMBL" id="JBEPAZ010000089">
    <property type="protein sequence ID" value="MER6434185.1"/>
    <property type="molecule type" value="Genomic_DNA"/>
</dbReference>